<dbReference type="Proteomes" id="UP001430193">
    <property type="component" value="Unassembled WGS sequence"/>
</dbReference>
<keyword evidence="3" id="KW-1185">Reference proteome</keyword>
<reference evidence="2" key="1">
    <citation type="submission" date="2020-10" db="EMBL/GenBank/DDBJ databases">
        <title>Phylogeny of dyella-like bacteria.</title>
        <authorList>
            <person name="Fu J."/>
        </authorList>
    </citation>
    <scope>NUCLEOTIDE SEQUENCE</scope>
    <source>
        <strain evidence="2">DHON07</strain>
    </source>
</reference>
<feature type="compositionally biased region" description="Low complexity" evidence="1">
    <location>
        <begin position="134"/>
        <end position="148"/>
    </location>
</feature>
<comment type="caution">
    <text evidence="2">The sequence shown here is derived from an EMBL/GenBank/DDBJ whole genome shotgun (WGS) entry which is preliminary data.</text>
</comment>
<dbReference type="RefSeq" id="WP_204633791.1">
    <property type="nucleotide sequence ID" value="NZ_BSOC01000001.1"/>
</dbReference>
<gene>
    <name evidence="2" type="ORF">ISS99_22325</name>
</gene>
<name>A0ABS2KM84_9GAMM</name>
<protein>
    <submittedName>
        <fullName evidence="2">Uncharacterized protein</fullName>
    </submittedName>
</protein>
<evidence type="ECO:0000313" key="3">
    <source>
        <dbReference type="Proteomes" id="UP001430193"/>
    </source>
</evidence>
<sequence length="230" mass="24808">MGNTPSRGATPANKTIGAPAVVSRPAAVVPPAPVVAVAPTIPIVPAKPAWAYTYLFEEIVAYNKREAEKADESSKAATAGYYERTFKETTAQLQSQYKLTHGSNDEKAAWLEEAKGIAMRMGTQFKPKDDDLKSTASTSTSAESSASAAAESAVKKVGDWAGDYVDNWRQVSGNAPTVRDMVIAELENAYELKIDVRRKEVIGKMFTLATSTWSTFGSYAGPSDSQFVRR</sequence>
<accession>A0ABS2KM84</accession>
<evidence type="ECO:0000313" key="2">
    <source>
        <dbReference type="EMBL" id="MBM7132277.1"/>
    </source>
</evidence>
<dbReference type="EMBL" id="JADIKF010000040">
    <property type="protein sequence ID" value="MBM7132277.1"/>
    <property type="molecule type" value="Genomic_DNA"/>
</dbReference>
<organism evidence="2 3">
    <name type="scientific">Dyella mobilis</name>
    <dbReference type="NCBI Taxonomy" id="1849582"/>
    <lineage>
        <taxon>Bacteria</taxon>
        <taxon>Pseudomonadati</taxon>
        <taxon>Pseudomonadota</taxon>
        <taxon>Gammaproteobacteria</taxon>
        <taxon>Lysobacterales</taxon>
        <taxon>Rhodanobacteraceae</taxon>
        <taxon>Dyella</taxon>
    </lineage>
</organism>
<proteinExistence type="predicted"/>
<feature type="region of interest" description="Disordered" evidence="1">
    <location>
        <begin position="125"/>
        <end position="148"/>
    </location>
</feature>
<evidence type="ECO:0000256" key="1">
    <source>
        <dbReference type="SAM" id="MobiDB-lite"/>
    </source>
</evidence>